<proteinExistence type="predicted"/>
<gene>
    <name evidence="1" type="ORF">DL238_11120</name>
</gene>
<evidence type="ECO:0000313" key="2">
    <source>
        <dbReference type="Proteomes" id="UP000254101"/>
    </source>
</evidence>
<comment type="caution">
    <text evidence="1">The sequence shown here is derived from an EMBL/GenBank/DDBJ whole genome shotgun (WGS) entry which is preliminary data.</text>
</comment>
<sequence length="324" mass="35547">MTSVPETLPDSMHVDQPVDANLRAELARGDMALSTLTPVLTHFLNTHDRSLFSDSIIARVRGMLRSAAYRLLRVEAEEMGANDIFGYADGRADALGEELARHAAFLGHCHALAIEWQLADRLRGRNGIDPVLSPLLQSLISSEDADLADAAMGALAAQARFIEQQKRMEMPLAELPEDQFTNFLSVWRRQRDDVSEDLAAKVEERIRRMRAENEARLSLLDRTVKGLGQRADVALSLTHGGAALFLTALAHRAAQERDIIVVSTNDRLLVRFALSLRAAGLSFAETRAQLRSLHPDATMPDAIGQVSTADARALLVSSPYGHAE</sequence>
<dbReference type="EMBL" id="QRBB01000001">
    <property type="protein sequence ID" value="RDS78096.1"/>
    <property type="molecule type" value="Genomic_DNA"/>
</dbReference>
<dbReference type="Proteomes" id="UP000254101">
    <property type="component" value="Unassembled WGS sequence"/>
</dbReference>
<accession>A0A395LM27</accession>
<evidence type="ECO:0000313" key="1">
    <source>
        <dbReference type="EMBL" id="RDS78096.1"/>
    </source>
</evidence>
<dbReference type="AlphaFoldDB" id="A0A395LM27"/>
<protein>
    <submittedName>
        <fullName evidence="1">Uncharacterized protein</fullName>
    </submittedName>
</protein>
<reference evidence="1 2" key="1">
    <citation type="submission" date="2018-07" db="EMBL/GenBank/DDBJ databases">
        <title>Erythrobacter nanhaiensis sp. nov., a novel member of the genus Erythrobacter isolated from the South China Sea.</title>
        <authorList>
            <person name="Chen X."/>
            <person name="Liu J."/>
        </authorList>
    </citation>
    <scope>NUCLEOTIDE SEQUENCE [LARGE SCALE GENOMIC DNA]</scope>
    <source>
        <strain evidence="1 2">S-5</strain>
    </source>
</reference>
<keyword evidence="2" id="KW-1185">Reference proteome</keyword>
<name>A0A395LM27_9SPHN</name>
<organism evidence="1 2">
    <name type="scientific">Alteriqipengyuania lutimaris</name>
    <dbReference type="NCBI Taxonomy" id="1538146"/>
    <lineage>
        <taxon>Bacteria</taxon>
        <taxon>Pseudomonadati</taxon>
        <taxon>Pseudomonadota</taxon>
        <taxon>Alphaproteobacteria</taxon>
        <taxon>Sphingomonadales</taxon>
        <taxon>Erythrobacteraceae</taxon>
        <taxon>Alteriqipengyuania</taxon>
    </lineage>
</organism>
<dbReference type="OrthoDB" id="7390251at2"/>